<evidence type="ECO:0000256" key="1">
    <source>
        <dbReference type="SAM" id="MobiDB-lite"/>
    </source>
</evidence>
<evidence type="ECO:0000313" key="3">
    <source>
        <dbReference type="Proteomes" id="UP000567179"/>
    </source>
</evidence>
<dbReference type="AlphaFoldDB" id="A0A8H5BDG0"/>
<accession>A0A8H5BDG0</accession>
<reference evidence="2 3" key="1">
    <citation type="journal article" date="2020" name="ISME J.">
        <title>Uncovering the hidden diversity of litter-decomposition mechanisms in mushroom-forming fungi.</title>
        <authorList>
            <person name="Floudas D."/>
            <person name="Bentzer J."/>
            <person name="Ahren D."/>
            <person name="Johansson T."/>
            <person name="Persson P."/>
            <person name="Tunlid A."/>
        </authorList>
    </citation>
    <scope>NUCLEOTIDE SEQUENCE [LARGE SCALE GENOMIC DNA]</scope>
    <source>
        <strain evidence="2 3">CBS 101986</strain>
    </source>
</reference>
<proteinExistence type="predicted"/>
<organism evidence="2 3">
    <name type="scientific">Psilocybe cf. subviscida</name>
    <dbReference type="NCBI Taxonomy" id="2480587"/>
    <lineage>
        <taxon>Eukaryota</taxon>
        <taxon>Fungi</taxon>
        <taxon>Dikarya</taxon>
        <taxon>Basidiomycota</taxon>
        <taxon>Agaricomycotina</taxon>
        <taxon>Agaricomycetes</taxon>
        <taxon>Agaricomycetidae</taxon>
        <taxon>Agaricales</taxon>
        <taxon>Agaricineae</taxon>
        <taxon>Strophariaceae</taxon>
        <taxon>Psilocybe</taxon>
    </lineage>
</organism>
<protein>
    <recommendedName>
        <fullName evidence="4">F-box domain-containing protein</fullName>
    </recommendedName>
</protein>
<dbReference type="InterPro" id="IPR032675">
    <property type="entry name" value="LRR_dom_sf"/>
</dbReference>
<dbReference type="OrthoDB" id="2269034at2759"/>
<dbReference type="Proteomes" id="UP000567179">
    <property type="component" value="Unassembled WGS sequence"/>
</dbReference>
<comment type="caution">
    <text evidence="2">The sequence shown here is derived from an EMBL/GenBank/DDBJ whole genome shotgun (WGS) entry which is preliminary data.</text>
</comment>
<dbReference type="Gene3D" id="3.80.10.10">
    <property type="entry name" value="Ribonuclease Inhibitor"/>
    <property type="match status" value="1"/>
</dbReference>
<evidence type="ECO:0008006" key="4">
    <source>
        <dbReference type="Google" id="ProtNLM"/>
    </source>
</evidence>
<keyword evidence="3" id="KW-1185">Reference proteome</keyword>
<feature type="compositionally biased region" description="Basic and acidic residues" evidence="1">
    <location>
        <begin position="15"/>
        <end position="24"/>
    </location>
</feature>
<dbReference type="EMBL" id="JAACJJ010000028">
    <property type="protein sequence ID" value="KAF5321174.1"/>
    <property type="molecule type" value="Genomic_DNA"/>
</dbReference>
<dbReference type="SUPFAM" id="SSF52047">
    <property type="entry name" value="RNI-like"/>
    <property type="match status" value="1"/>
</dbReference>
<feature type="region of interest" description="Disordered" evidence="1">
    <location>
        <begin position="1"/>
        <end position="40"/>
    </location>
</feature>
<gene>
    <name evidence="2" type="ORF">D9619_000734</name>
</gene>
<feature type="compositionally biased region" description="Polar residues" evidence="1">
    <location>
        <begin position="1"/>
        <end position="14"/>
    </location>
</feature>
<sequence length="563" mass="63556">MSLSHTSVATASNTRESKRPRPEDEGLSESESGDLPMPPEMRETKRLRTQGPAPLPAPSIRSIDRIPVEIWNQIFTYCLPEIRFLKPSVATAPLLLGRICKLWRDISITTPTLWSYLEIHYGREVNETNKDDTEMTNTLVPSLATTRQWLQRAKSTPLSIKFARTSSWTPLTGPPDPPYVLDLIFGTMKQWRDVYLTVPETEEKGLCKVLEKHGGEAPLLETFLIDTGASEEDLPGGPPEVLSRALWNIAATSSTLRSLSVLGVSSFVNSSVTLDLSGYKQLSVIDLINQISAKDTLSILQCASNIEYCSLSCVSTPRATGLVEHVVLPRLKDLRLQGVLVDTAWCGSFESILANITAPMLSTLYLARVDEWPHRTLLSFIQRSQCNIQTLALLSAAVHTVPDSRDPDELIELLSVVPTVEYLWLDIQRITTRIGMTPREVNMLGMWNRETKSFVYYPNLRVMAFSCKQVNTFTRGFLKALASVLSARWKRPGQGRTFRKLIMDRQNVRDHQNNQVPDTEKSIARIIKLRNAGLVVEWDRWTEFDDVNSLQYDDTREAGRWRL</sequence>
<name>A0A8H5BDG0_9AGAR</name>
<evidence type="ECO:0000313" key="2">
    <source>
        <dbReference type="EMBL" id="KAF5321174.1"/>
    </source>
</evidence>